<reference evidence="2 3" key="1">
    <citation type="submission" date="2015-04" db="EMBL/GenBank/DDBJ databases">
        <title>Lasius niger genome sequencing.</title>
        <authorList>
            <person name="Konorov E.A."/>
            <person name="Nikitin M.A."/>
            <person name="Kirill M.V."/>
            <person name="Chang P."/>
        </authorList>
    </citation>
    <scope>NUCLEOTIDE SEQUENCE [LARGE SCALE GENOMIC DNA]</scope>
    <source>
        <tissue evidence="2">Whole</tissue>
    </source>
</reference>
<feature type="region of interest" description="Disordered" evidence="1">
    <location>
        <begin position="1"/>
        <end position="38"/>
    </location>
</feature>
<feature type="non-terminal residue" evidence="2">
    <location>
        <position position="38"/>
    </location>
</feature>
<dbReference type="PaxDb" id="67767-A0A0J7KIB6"/>
<evidence type="ECO:0000256" key="1">
    <source>
        <dbReference type="SAM" id="MobiDB-lite"/>
    </source>
</evidence>
<gene>
    <name evidence="2" type="ORF">RF55_10311</name>
</gene>
<evidence type="ECO:0000313" key="3">
    <source>
        <dbReference type="Proteomes" id="UP000036403"/>
    </source>
</evidence>
<dbReference type="Proteomes" id="UP000036403">
    <property type="component" value="Unassembled WGS sequence"/>
</dbReference>
<name>A0A0J7KIB6_LASNI</name>
<evidence type="ECO:0000313" key="2">
    <source>
        <dbReference type="EMBL" id="KMQ89989.1"/>
    </source>
</evidence>
<sequence>MRDTGNQAKYEQLLDDAGLEIRNDEKEERDDENATLNE</sequence>
<comment type="caution">
    <text evidence="2">The sequence shown here is derived from an EMBL/GenBank/DDBJ whole genome shotgun (WGS) entry which is preliminary data.</text>
</comment>
<protein>
    <submittedName>
        <fullName evidence="2">Calcium-transporting atpase type 2c member 1</fullName>
    </submittedName>
</protein>
<keyword evidence="3" id="KW-1185">Reference proteome</keyword>
<dbReference type="EMBL" id="LBMM01007156">
    <property type="protein sequence ID" value="KMQ89989.1"/>
    <property type="molecule type" value="Genomic_DNA"/>
</dbReference>
<accession>A0A0J7KIB6</accession>
<organism evidence="2 3">
    <name type="scientific">Lasius niger</name>
    <name type="common">Black garden ant</name>
    <dbReference type="NCBI Taxonomy" id="67767"/>
    <lineage>
        <taxon>Eukaryota</taxon>
        <taxon>Metazoa</taxon>
        <taxon>Ecdysozoa</taxon>
        <taxon>Arthropoda</taxon>
        <taxon>Hexapoda</taxon>
        <taxon>Insecta</taxon>
        <taxon>Pterygota</taxon>
        <taxon>Neoptera</taxon>
        <taxon>Endopterygota</taxon>
        <taxon>Hymenoptera</taxon>
        <taxon>Apocrita</taxon>
        <taxon>Aculeata</taxon>
        <taxon>Formicoidea</taxon>
        <taxon>Formicidae</taxon>
        <taxon>Formicinae</taxon>
        <taxon>Lasius</taxon>
        <taxon>Lasius</taxon>
    </lineage>
</organism>
<proteinExistence type="predicted"/>
<feature type="compositionally biased region" description="Acidic residues" evidence="1">
    <location>
        <begin position="27"/>
        <end position="38"/>
    </location>
</feature>
<dbReference type="AlphaFoldDB" id="A0A0J7KIB6"/>